<comment type="caution">
    <text evidence="1">The sequence shown here is derived from an EMBL/GenBank/DDBJ whole genome shotgun (WGS) entry which is preliminary data.</text>
</comment>
<dbReference type="AlphaFoldDB" id="A0A9J6GGX7"/>
<name>A0A9J6GGX7_HAELO</name>
<evidence type="ECO:0000313" key="1">
    <source>
        <dbReference type="EMBL" id="KAH9374403.1"/>
    </source>
</evidence>
<dbReference type="EMBL" id="JABSTR010000006">
    <property type="protein sequence ID" value="KAH9374403.1"/>
    <property type="molecule type" value="Genomic_DNA"/>
</dbReference>
<protein>
    <submittedName>
        <fullName evidence="1">Uncharacterized protein</fullName>
    </submittedName>
</protein>
<dbReference type="VEuPathDB" id="VectorBase:HLOH_052116"/>
<proteinExistence type="predicted"/>
<organism evidence="1 2">
    <name type="scientific">Haemaphysalis longicornis</name>
    <name type="common">Bush tick</name>
    <dbReference type="NCBI Taxonomy" id="44386"/>
    <lineage>
        <taxon>Eukaryota</taxon>
        <taxon>Metazoa</taxon>
        <taxon>Ecdysozoa</taxon>
        <taxon>Arthropoda</taxon>
        <taxon>Chelicerata</taxon>
        <taxon>Arachnida</taxon>
        <taxon>Acari</taxon>
        <taxon>Parasitiformes</taxon>
        <taxon>Ixodida</taxon>
        <taxon>Ixodoidea</taxon>
        <taxon>Ixodidae</taxon>
        <taxon>Haemaphysalinae</taxon>
        <taxon>Haemaphysalis</taxon>
    </lineage>
</organism>
<dbReference type="Proteomes" id="UP000821853">
    <property type="component" value="Chromosome 4"/>
</dbReference>
<evidence type="ECO:0000313" key="2">
    <source>
        <dbReference type="Proteomes" id="UP000821853"/>
    </source>
</evidence>
<reference evidence="1 2" key="1">
    <citation type="journal article" date="2020" name="Cell">
        <title>Large-Scale Comparative Analyses of Tick Genomes Elucidate Their Genetic Diversity and Vector Capacities.</title>
        <authorList>
            <consortium name="Tick Genome and Microbiome Consortium (TIGMIC)"/>
            <person name="Jia N."/>
            <person name="Wang J."/>
            <person name="Shi W."/>
            <person name="Du L."/>
            <person name="Sun Y."/>
            <person name="Zhan W."/>
            <person name="Jiang J.F."/>
            <person name="Wang Q."/>
            <person name="Zhang B."/>
            <person name="Ji P."/>
            <person name="Bell-Sakyi L."/>
            <person name="Cui X.M."/>
            <person name="Yuan T.T."/>
            <person name="Jiang B.G."/>
            <person name="Yang W.F."/>
            <person name="Lam T.T."/>
            <person name="Chang Q.C."/>
            <person name="Ding S.J."/>
            <person name="Wang X.J."/>
            <person name="Zhu J.G."/>
            <person name="Ruan X.D."/>
            <person name="Zhao L."/>
            <person name="Wei J.T."/>
            <person name="Ye R.Z."/>
            <person name="Que T.C."/>
            <person name="Du C.H."/>
            <person name="Zhou Y.H."/>
            <person name="Cheng J.X."/>
            <person name="Dai P.F."/>
            <person name="Guo W.B."/>
            <person name="Han X.H."/>
            <person name="Huang E.J."/>
            <person name="Li L.F."/>
            <person name="Wei W."/>
            <person name="Gao Y.C."/>
            <person name="Liu J.Z."/>
            <person name="Shao H.Z."/>
            <person name="Wang X."/>
            <person name="Wang C.C."/>
            <person name="Yang T.C."/>
            <person name="Huo Q.B."/>
            <person name="Li W."/>
            <person name="Chen H.Y."/>
            <person name="Chen S.E."/>
            <person name="Zhou L.G."/>
            <person name="Ni X.B."/>
            <person name="Tian J.H."/>
            <person name="Sheng Y."/>
            <person name="Liu T."/>
            <person name="Pan Y.S."/>
            <person name="Xia L.Y."/>
            <person name="Li J."/>
            <person name="Zhao F."/>
            <person name="Cao W.C."/>
        </authorList>
    </citation>
    <scope>NUCLEOTIDE SEQUENCE [LARGE SCALE GENOMIC DNA]</scope>
    <source>
        <strain evidence="1">HaeL-2018</strain>
    </source>
</reference>
<sequence length="113" mass="12533">MTLLYKLPKAAVDGFVTVRPRTQGSYSSNAVKTAELRLAAHIVVHGSFLTEDNLTPALDHCFQDSRVASRIALGRPMCAAVVTKVLRPTFKDILLRDMRDSPYCLIVDDRTDV</sequence>
<gene>
    <name evidence="1" type="ORF">HPB48_010870</name>
</gene>
<dbReference type="OrthoDB" id="10511455at2759"/>
<accession>A0A9J6GGX7</accession>
<keyword evidence="2" id="KW-1185">Reference proteome</keyword>